<evidence type="ECO:0000313" key="4">
    <source>
        <dbReference type="EMBL" id="KAA6315098.1"/>
    </source>
</evidence>
<evidence type="ECO:0000259" key="3">
    <source>
        <dbReference type="Pfam" id="PF16344"/>
    </source>
</evidence>
<gene>
    <name evidence="4" type="ORF">EZS27_034394</name>
</gene>
<dbReference type="FunFam" id="2.60.120.1440:FF:000001">
    <property type="entry name" value="Putative anti-sigma factor"/>
    <property type="match status" value="1"/>
</dbReference>
<accession>A0A5J4Q220</accession>
<evidence type="ECO:0000256" key="1">
    <source>
        <dbReference type="SAM" id="Phobius"/>
    </source>
</evidence>
<keyword evidence="1" id="KW-1133">Transmembrane helix</keyword>
<feature type="domain" description="Protein FecR C-terminal" evidence="3">
    <location>
        <begin position="268"/>
        <end position="330"/>
    </location>
</feature>
<dbReference type="GO" id="GO:0016989">
    <property type="term" value="F:sigma factor antagonist activity"/>
    <property type="evidence" value="ECO:0007669"/>
    <property type="project" value="TreeGrafter"/>
</dbReference>
<feature type="transmembrane region" description="Helical" evidence="1">
    <location>
        <begin position="92"/>
        <end position="115"/>
    </location>
</feature>
<dbReference type="InterPro" id="IPR006860">
    <property type="entry name" value="FecR"/>
</dbReference>
<proteinExistence type="predicted"/>
<dbReference type="Pfam" id="PF16344">
    <property type="entry name" value="FecR_C"/>
    <property type="match status" value="1"/>
</dbReference>
<dbReference type="InterPro" id="IPR012373">
    <property type="entry name" value="Ferrdict_sens_TM"/>
</dbReference>
<dbReference type="PIRSF" id="PIRSF018266">
    <property type="entry name" value="FecR"/>
    <property type="match status" value="1"/>
</dbReference>
<evidence type="ECO:0008006" key="5">
    <source>
        <dbReference type="Google" id="ProtNLM"/>
    </source>
</evidence>
<dbReference type="PANTHER" id="PTHR30273:SF2">
    <property type="entry name" value="PROTEIN FECR"/>
    <property type="match status" value="1"/>
</dbReference>
<dbReference type="EMBL" id="SNRY01005386">
    <property type="protein sequence ID" value="KAA6315098.1"/>
    <property type="molecule type" value="Genomic_DNA"/>
</dbReference>
<sequence length="354" mass="41039">MTLPIKDIMINNTQITPLITAYLMGKADQEEQKLLQVWVEANLEHLHYYQEFANVWQLTHPAFNPTEIDVVKAEEIVNKKISRIGSGIGKALFYWQRIAAIIVIPLIGLTIYFYFANNEYVYEETGYQKLKSPFGTFSQVILPDGTKVWLNGGTELTYPVKFKSGKRVVQLNGEAYFEVSSDKKDPFVVQTEQMELTATGTRFNVEAYAINPLIAVTMVGGEVTVSFDKSASLSVFPKTRICYNKQTQQRTIEETNPYKWYAWKDGLMIFRDDSLGYVFKRLEQTFNVNIIQKDLSISDALYRATFEDESLNEILRLLEMTAPIKFVYKERGKMTDYHYEKQKIEVYWNKKNPF</sequence>
<comment type="caution">
    <text evidence="4">The sequence shown here is derived from an EMBL/GenBank/DDBJ whole genome shotgun (WGS) entry which is preliminary data.</text>
</comment>
<name>A0A5J4Q220_9ZZZZ</name>
<dbReference type="Pfam" id="PF04773">
    <property type="entry name" value="FecR"/>
    <property type="match status" value="1"/>
</dbReference>
<dbReference type="AlphaFoldDB" id="A0A5J4Q220"/>
<dbReference type="Gene3D" id="2.60.120.1440">
    <property type="match status" value="1"/>
</dbReference>
<protein>
    <recommendedName>
        <fullName evidence="5">FecR protein domain-containing protein</fullName>
    </recommendedName>
</protein>
<dbReference type="Gene3D" id="3.55.50.30">
    <property type="match status" value="1"/>
</dbReference>
<evidence type="ECO:0000259" key="2">
    <source>
        <dbReference type="Pfam" id="PF04773"/>
    </source>
</evidence>
<reference evidence="4" key="1">
    <citation type="submission" date="2019-03" db="EMBL/GenBank/DDBJ databases">
        <title>Single cell metagenomics reveals metabolic interactions within the superorganism composed of flagellate Streblomastix strix and complex community of Bacteroidetes bacteria on its surface.</title>
        <authorList>
            <person name="Treitli S.C."/>
            <person name="Kolisko M."/>
            <person name="Husnik F."/>
            <person name="Keeling P."/>
            <person name="Hampl V."/>
        </authorList>
    </citation>
    <scope>NUCLEOTIDE SEQUENCE</scope>
    <source>
        <strain evidence="4">STM</strain>
    </source>
</reference>
<keyword evidence="1" id="KW-0472">Membrane</keyword>
<dbReference type="InterPro" id="IPR032508">
    <property type="entry name" value="FecR_C"/>
</dbReference>
<organism evidence="4">
    <name type="scientific">termite gut metagenome</name>
    <dbReference type="NCBI Taxonomy" id="433724"/>
    <lineage>
        <taxon>unclassified sequences</taxon>
        <taxon>metagenomes</taxon>
        <taxon>organismal metagenomes</taxon>
    </lineage>
</organism>
<keyword evidence="1" id="KW-0812">Transmembrane</keyword>
<feature type="domain" description="FecR protein" evidence="2">
    <location>
        <begin position="135"/>
        <end position="207"/>
    </location>
</feature>
<dbReference type="PANTHER" id="PTHR30273">
    <property type="entry name" value="PERIPLASMIC SIGNAL SENSOR AND SIGMA FACTOR ACTIVATOR FECR-RELATED"/>
    <property type="match status" value="1"/>
</dbReference>